<dbReference type="InterPro" id="IPR042099">
    <property type="entry name" value="ANL_N_sf"/>
</dbReference>
<protein>
    <recommendedName>
        <fullName evidence="4">AMP-dependent synthetase/ligase domain-containing protein</fullName>
    </recommendedName>
</protein>
<dbReference type="KEGG" id="fvr:FVEG_16704"/>
<reference evidence="5 6" key="1">
    <citation type="journal article" date="2010" name="Nature">
        <title>Comparative genomics reveals mobile pathogenicity chromosomes in Fusarium.</title>
        <authorList>
            <person name="Ma L.J."/>
            <person name="van der Does H.C."/>
            <person name="Borkovich K.A."/>
            <person name="Coleman J.J."/>
            <person name="Daboussi M.J."/>
            <person name="Di Pietro A."/>
            <person name="Dufresne M."/>
            <person name="Freitag M."/>
            <person name="Grabherr M."/>
            <person name="Henrissat B."/>
            <person name="Houterman P.M."/>
            <person name="Kang S."/>
            <person name="Shim W.B."/>
            <person name="Woloshuk C."/>
            <person name="Xie X."/>
            <person name="Xu J.R."/>
            <person name="Antoniw J."/>
            <person name="Baker S.E."/>
            <person name="Bluhm B.H."/>
            <person name="Breakspear A."/>
            <person name="Brown D.W."/>
            <person name="Butchko R.A."/>
            <person name="Chapman S."/>
            <person name="Coulson R."/>
            <person name="Coutinho P.M."/>
            <person name="Danchin E.G."/>
            <person name="Diener A."/>
            <person name="Gale L.R."/>
            <person name="Gardiner D.M."/>
            <person name="Goff S."/>
            <person name="Hammond-Kosack K.E."/>
            <person name="Hilburn K."/>
            <person name="Hua-Van A."/>
            <person name="Jonkers W."/>
            <person name="Kazan K."/>
            <person name="Kodira C.D."/>
            <person name="Koehrsen M."/>
            <person name="Kumar L."/>
            <person name="Lee Y.H."/>
            <person name="Li L."/>
            <person name="Manners J.M."/>
            <person name="Miranda-Saavedra D."/>
            <person name="Mukherjee M."/>
            <person name="Park G."/>
            <person name="Park J."/>
            <person name="Park S.Y."/>
            <person name="Proctor R.H."/>
            <person name="Regev A."/>
            <person name="Ruiz-Roldan M.C."/>
            <person name="Sain D."/>
            <person name="Sakthikumar S."/>
            <person name="Sykes S."/>
            <person name="Schwartz D.C."/>
            <person name="Turgeon B.G."/>
            <person name="Wapinski I."/>
            <person name="Yoder O."/>
            <person name="Young S."/>
            <person name="Zeng Q."/>
            <person name="Zhou S."/>
            <person name="Galagan J."/>
            <person name="Cuomo C.A."/>
            <person name="Kistler H.C."/>
            <person name="Rep M."/>
        </authorList>
    </citation>
    <scope>NUCLEOTIDE SEQUENCE [LARGE SCALE GENOMIC DNA]</scope>
    <source>
        <strain evidence="6">M3125 / FGSC 7600</strain>
    </source>
</reference>
<dbReference type="RefSeq" id="XP_018757057.1">
    <property type="nucleotide sequence ID" value="XM_018905945.1"/>
</dbReference>
<accession>W7MIV8</accession>
<dbReference type="AlphaFoldDB" id="W7MIV8"/>
<dbReference type="PANTHER" id="PTHR45527">
    <property type="entry name" value="NONRIBOSOMAL PEPTIDE SYNTHETASE"/>
    <property type="match status" value="1"/>
</dbReference>
<proteinExistence type="predicted"/>
<gene>
    <name evidence="5" type="ORF">FVEG_16704</name>
</gene>
<sequence>MARLLGQLGHLIKVLRDSSDEQLSVGELNMITQEDQAEIQSWNSHPIPSQPTLIHKEMLKTASLSPANPAICAWDGEWTYSELDNITSRLAALIKFSTSDQEHAILPIYLQKSKWVVASMLAVMKAGHAFTLIDPNDPPARVAQVVGQTGATVSLTSKLYSSKVRGIVGRCIVIDDELVQSLICTCASKPDLVLAAVAPEDLAYVIFTSGSTGDQRAS</sequence>
<evidence type="ECO:0000256" key="3">
    <source>
        <dbReference type="ARBA" id="ARBA00022598"/>
    </source>
</evidence>
<evidence type="ECO:0000313" key="6">
    <source>
        <dbReference type="Proteomes" id="UP000009096"/>
    </source>
</evidence>
<dbReference type="PANTHER" id="PTHR45527:SF16">
    <property type="entry name" value="NONRIBOSOMAL PEPTIDE SYNTHASE ATNA-RELATED"/>
    <property type="match status" value="1"/>
</dbReference>
<dbReference type="Gene3D" id="3.40.50.12780">
    <property type="entry name" value="N-terminal domain of ligase-like"/>
    <property type="match status" value="1"/>
</dbReference>
<dbReference type="GO" id="GO:0031177">
    <property type="term" value="F:phosphopantetheine binding"/>
    <property type="evidence" value="ECO:0007669"/>
    <property type="project" value="TreeGrafter"/>
</dbReference>
<dbReference type="Pfam" id="PF00501">
    <property type="entry name" value="AMP-binding"/>
    <property type="match status" value="1"/>
</dbReference>
<evidence type="ECO:0000256" key="1">
    <source>
        <dbReference type="ARBA" id="ARBA00022450"/>
    </source>
</evidence>
<dbReference type="VEuPathDB" id="FungiDB:FVEG_16704"/>
<dbReference type="EMBL" id="CM000586">
    <property type="protein sequence ID" value="EWG50866.1"/>
    <property type="molecule type" value="Genomic_DNA"/>
</dbReference>
<name>W7MIV8_GIBM7</name>
<dbReference type="EMBL" id="DS022255">
    <property type="protein sequence ID" value="EWG50866.1"/>
    <property type="molecule type" value="Genomic_DNA"/>
</dbReference>
<keyword evidence="3" id="KW-0436">Ligase</keyword>
<dbReference type="GO" id="GO:0043041">
    <property type="term" value="P:amino acid activation for nonribosomal peptide biosynthetic process"/>
    <property type="evidence" value="ECO:0007669"/>
    <property type="project" value="TreeGrafter"/>
</dbReference>
<feature type="domain" description="AMP-dependent synthetase/ligase" evidence="4">
    <location>
        <begin position="63"/>
        <end position="214"/>
    </location>
</feature>
<evidence type="ECO:0000259" key="4">
    <source>
        <dbReference type="Pfam" id="PF00501"/>
    </source>
</evidence>
<keyword evidence="1" id="KW-0596">Phosphopantetheine</keyword>
<evidence type="ECO:0000256" key="2">
    <source>
        <dbReference type="ARBA" id="ARBA00022553"/>
    </source>
</evidence>
<dbReference type="GeneID" id="30073580"/>
<keyword evidence="2" id="KW-0597">Phosphoprotein</keyword>
<dbReference type="GO" id="GO:0044550">
    <property type="term" value="P:secondary metabolite biosynthetic process"/>
    <property type="evidence" value="ECO:0007669"/>
    <property type="project" value="TreeGrafter"/>
</dbReference>
<evidence type="ECO:0000313" key="5">
    <source>
        <dbReference type="EMBL" id="EWG50866.1"/>
    </source>
</evidence>
<dbReference type="InterPro" id="IPR000873">
    <property type="entry name" value="AMP-dep_synth/lig_dom"/>
</dbReference>
<dbReference type="SUPFAM" id="SSF56801">
    <property type="entry name" value="Acetyl-CoA synthetase-like"/>
    <property type="match status" value="1"/>
</dbReference>
<dbReference type="STRING" id="334819.W7MIV8"/>
<organism evidence="5 6">
    <name type="scientific">Gibberella moniliformis (strain M3125 / FGSC 7600)</name>
    <name type="common">Maize ear and stalk rot fungus</name>
    <name type="synonym">Fusarium verticillioides</name>
    <dbReference type="NCBI Taxonomy" id="334819"/>
    <lineage>
        <taxon>Eukaryota</taxon>
        <taxon>Fungi</taxon>
        <taxon>Dikarya</taxon>
        <taxon>Ascomycota</taxon>
        <taxon>Pezizomycotina</taxon>
        <taxon>Sordariomycetes</taxon>
        <taxon>Hypocreomycetidae</taxon>
        <taxon>Hypocreales</taxon>
        <taxon>Nectriaceae</taxon>
        <taxon>Fusarium</taxon>
        <taxon>Fusarium fujikuroi species complex</taxon>
    </lineage>
</organism>
<keyword evidence="6" id="KW-1185">Reference proteome</keyword>
<dbReference type="GO" id="GO:0016874">
    <property type="term" value="F:ligase activity"/>
    <property type="evidence" value="ECO:0007669"/>
    <property type="project" value="UniProtKB-KW"/>
</dbReference>
<dbReference type="GO" id="GO:0005737">
    <property type="term" value="C:cytoplasm"/>
    <property type="evidence" value="ECO:0007669"/>
    <property type="project" value="TreeGrafter"/>
</dbReference>
<dbReference type="Proteomes" id="UP000009096">
    <property type="component" value="Chromosome 9"/>
</dbReference>